<feature type="transmembrane region" description="Helical" evidence="1">
    <location>
        <begin position="12"/>
        <end position="30"/>
    </location>
</feature>
<organism evidence="2 3">
    <name type="scientific">Candidatus Mucispirillum faecigallinarum</name>
    <dbReference type="NCBI Taxonomy" id="2838699"/>
    <lineage>
        <taxon>Bacteria</taxon>
        <taxon>Pseudomonadati</taxon>
        <taxon>Deferribacterota</taxon>
        <taxon>Deferribacteres</taxon>
        <taxon>Deferribacterales</taxon>
        <taxon>Mucispirillaceae</taxon>
        <taxon>Mucispirillum</taxon>
    </lineage>
</organism>
<feature type="transmembrane region" description="Helical" evidence="1">
    <location>
        <begin position="175"/>
        <end position="195"/>
    </location>
</feature>
<dbReference type="EMBL" id="DXAQ01000148">
    <property type="protein sequence ID" value="HIZ90263.1"/>
    <property type="molecule type" value="Genomic_DNA"/>
</dbReference>
<keyword evidence="1" id="KW-0472">Membrane</keyword>
<gene>
    <name evidence="2" type="ORF">H9804_09985</name>
</gene>
<feature type="transmembrane region" description="Helical" evidence="1">
    <location>
        <begin position="207"/>
        <end position="229"/>
    </location>
</feature>
<sequence>MISQDQRNLKLIYSILLFLVLSLFTVYPHIDILKYRSETVIDNNAKDRKYISSYQLNQNDYISTTININDKIKEMIFKIDTSKIKNNIKIELSQVNVKQIYEIGQSNDINKIIKLEKNKFKAGKLNIKIINTSENSISYIVNYPNKTSGYIKLNGEKDVNAFSIYLKTIYSGSDFLLVSWIVFILILFIQGYISYIVFAKELQDNRVYWLSALLFLLLCILRFPLLTLWAEPISETMTLYVKYNLDKSFSILDMLLVTDLSMTYLSSAINIIGRILGLDKYLIVYLYLSGIIIACLWLALFTRISLRKYFPDYIRLIIAFSLLNQWDGEAFYINSMFIYWGIYFIIFMYLIDLDKLSKLQYILGMILIFLIVNNKMSYIFLVPSAFLMIFYYGLKNKRKLYMQIVMIISCFMNYIVYSLLTSAQSSRSAGMIERIFDIDTGIIKMLDGIASVINLQVLFPKYTQIFSLFILLILIIYSIYIIIKNKNIKNNGYIIFVILVAVFMSQYTHIIGGVGTYQEQYLIFKKLEHGRRFYMLYLSTYFLIISLIYITHKYKMNNKLLSILLILLVTIPWQFQLPSMSHIGKNNVRLDSYNSIEQFKYIEYSQYIHNDKVFIPSALRVWAYSSIGVYGNNFNYNNYYSVSKGSSIFGYDPNDYGITKEYNNFNDFFITNKFKSKCIVSLFNHSVDQLYNYGKVRIDLYSKGDKITSYNNINDNKYGNLGFIFKEPICNIDKIEFTDEENKPVWVTGIIILGIVQ</sequence>
<accession>A0A9D2KDP9</accession>
<reference evidence="2" key="2">
    <citation type="submission" date="2021-04" db="EMBL/GenBank/DDBJ databases">
        <authorList>
            <person name="Gilroy R."/>
        </authorList>
    </citation>
    <scope>NUCLEOTIDE SEQUENCE</scope>
    <source>
        <strain evidence="2">ChiW4-1371</strain>
    </source>
</reference>
<feature type="transmembrane region" description="Helical" evidence="1">
    <location>
        <begin position="363"/>
        <end position="394"/>
    </location>
</feature>
<keyword evidence="1" id="KW-0812">Transmembrane</keyword>
<feature type="transmembrane region" description="Helical" evidence="1">
    <location>
        <begin position="284"/>
        <end position="306"/>
    </location>
</feature>
<dbReference type="Proteomes" id="UP000824176">
    <property type="component" value="Unassembled WGS sequence"/>
</dbReference>
<feature type="transmembrane region" description="Helical" evidence="1">
    <location>
        <begin position="400"/>
        <end position="420"/>
    </location>
</feature>
<evidence type="ECO:0000313" key="2">
    <source>
        <dbReference type="EMBL" id="HIZ90263.1"/>
    </source>
</evidence>
<evidence type="ECO:0000256" key="1">
    <source>
        <dbReference type="SAM" id="Phobius"/>
    </source>
</evidence>
<feature type="transmembrane region" description="Helical" evidence="1">
    <location>
        <begin position="534"/>
        <end position="551"/>
    </location>
</feature>
<feature type="transmembrane region" description="Helical" evidence="1">
    <location>
        <begin position="558"/>
        <end position="575"/>
    </location>
</feature>
<proteinExistence type="predicted"/>
<feature type="transmembrane region" description="Helical" evidence="1">
    <location>
        <begin position="495"/>
        <end position="514"/>
    </location>
</feature>
<dbReference type="AlphaFoldDB" id="A0A9D2KDP9"/>
<keyword evidence="1" id="KW-1133">Transmembrane helix</keyword>
<feature type="transmembrane region" description="Helical" evidence="1">
    <location>
        <begin position="465"/>
        <end position="483"/>
    </location>
</feature>
<feature type="transmembrane region" description="Helical" evidence="1">
    <location>
        <begin position="249"/>
        <end position="272"/>
    </location>
</feature>
<evidence type="ECO:0000313" key="3">
    <source>
        <dbReference type="Proteomes" id="UP000824176"/>
    </source>
</evidence>
<name>A0A9D2KDP9_9BACT</name>
<feature type="transmembrane region" description="Helical" evidence="1">
    <location>
        <begin position="331"/>
        <end position="351"/>
    </location>
</feature>
<protein>
    <submittedName>
        <fullName evidence="2">Uncharacterized protein</fullName>
    </submittedName>
</protein>
<reference evidence="2" key="1">
    <citation type="journal article" date="2021" name="PeerJ">
        <title>Extensive microbial diversity within the chicken gut microbiome revealed by metagenomics and culture.</title>
        <authorList>
            <person name="Gilroy R."/>
            <person name="Ravi A."/>
            <person name="Getino M."/>
            <person name="Pursley I."/>
            <person name="Horton D.L."/>
            <person name="Alikhan N.F."/>
            <person name="Baker D."/>
            <person name="Gharbi K."/>
            <person name="Hall N."/>
            <person name="Watson M."/>
            <person name="Adriaenssens E.M."/>
            <person name="Foster-Nyarko E."/>
            <person name="Jarju S."/>
            <person name="Secka A."/>
            <person name="Antonio M."/>
            <person name="Oren A."/>
            <person name="Chaudhuri R.R."/>
            <person name="La Ragione R."/>
            <person name="Hildebrand F."/>
            <person name="Pallen M.J."/>
        </authorList>
    </citation>
    <scope>NUCLEOTIDE SEQUENCE</scope>
    <source>
        <strain evidence="2">ChiW4-1371</strain>
    </source>
</reference>
<comment type="caution">
    <text evidence="2">The sequence shown here is derived from an EMBL/GenBank/DDBJ whole genome shotgun (WGS) entry which is preliminary data.</text>
</comment>